<dbReference type="Pfam" id="PF00027">
    <property type="entry name" value="cNMP_binding"/>
    <property type="match status" value="1"/>
</dbReference>
<dbReference type="Gene3D" id="2.60.120.10">
    <property type="entry name" value="Jelly Rolls"/>
    <property type="match status" value="1"/>
</dbReference>
<dbReference type="PROSITE" id="PS50042">
    <property type="entry name" value="CNMP_BINDING_3"/>
    <property type="match status" value="1"/>
</dbReference>
<dbReference type="InterPro" id="IPR050397">
    <property type="entry name" value="Env_Response_Regulators"/>
</dbReference>
<dbReference type="InterPro" id="IPR018490">
    <property type="entry name" value="cNMP-bd_dom_sf"/>
</dbReference>
<dbReference type="InterPro" id="IPR014710">
    <property type="entry name" value="RmlC-like_jellyroll"/>
</dbReference>
<proteinExistence type="predicted"/>
<protein>
    <recommendedName>
        <fullName evidence="5">GNAT family N-acetyltransferase</fullName>
    </recommendedName>
</protein>
<dbReference type="EMBL" id="CZQA01000001">
    <property type="protein sequence ID" value="CUS32696.1"/>
    <property type="molecule type" value="Genomic_DNA"/>
</dbReference>
<dbReference type="InterPro" id="IPR000595">
    <property type="entry name" value="cNMP-bd_dom"/>
</dbReference>
<keyword evidence="4" id="KW-1185">Reference proteome</keyword>
<organism evidence="3 4">
    <name type="scientific">Candidatus Nitrospira nitrosa</name>
    <dbReference type="NCBI Taxonomy" id="1742972"/>
    <lineage>
        <taxon>Bacteria</taxon>
        <taxon>Pseudomonadati</taxon>
        <taxon>Nitrospirota</taxon>
        <taxon>Nitrospiria</taxon>
        <taxon>Nitrospirales</taxon>
        <taxon>Nitrospiraceae</taxon>
        <taxon>Nitrospira</taxon>
    </lineage>
</organism>
<dbReference type="InterPro" id="IPR016181">
    <property type="entry name" value="Acyl_CoA_acyltransferase"/>
</dbReference>
<reference evidence="3 4" key="1">
    <citation type="submission" date="2015-10" db="EMBL/GenBank/DDBJ databases">
        <authorList>
            <person name="Gilbert D.G."/>
        </authorList>
    </citation>
    <scope>NUCLEOTIDE SEQUENCE [LARGE SCALE GENOMIC DNA]</scope>
    <source>
        <strain evidence="3">COMA1</strain>
    </source>
</reference>
<dbReference type="Proteomes" id="UP000199032">
    <property type="component" value="Unassembled WGS sequence"/>
</dbReference>
<dbReference type="PANTHER" id="PTHR24567">
    <property type="entry name" value="CRP FAMILY TRANSCRIPTIONAL REGULATORY PROTEIN"/>
    <property type="match status" value="1"/>
</dbReference>
<dbReference type="SUPFAM" id="SSF55729">
    <property type="entry name" value="Acyl-CoA N-acyltransferases (Nat)"/>
    <property type="match status" value="2"/>
</dbReference>
<sequence length="545" mass="61558">MIRVREAREEDVGQIREIFLAVYGTEYPHRELYDELWLKRSVFTDDALILVAEDTEAGRVVGTASVLFDFGAHSDLVGEFGRLAVHPDYRRMQVGKLLMDKRLEAIKNRLHVGLVVARTIHPYAQRISLAQGFLATGFLPLKHFFRHRESFALLARYFGDALTLRRNNPRIIPEAYALADLVMSQPPFTPDFIVDEDSASYPTGGDYRLEQLQAEGYPALLRIERGRVRNREIFGPMRLDYGFFKLQARQTNYFLARSGTHVVGAVGYTMDQVEHTVRVFELIALADDVVRFLLGELERKCREEMGIEYIEIDVSAYAPRMQRTLLELNFLPVAYVPAMVFYQVERLDIVKMVRLNKLQDLGPLGLTEPVQAVADVVMRGFSTCVIAPRMARAIKEVPLFHGMNTEQATRLAGVCTVKSMRSGERLFAERDPNDRLYVVLQGQVAISGGPSPAVIGTIHTGETCGEVSLLSARPHSATAIAVSEIEVAELPRRDLEDLIRRRPDIGVIIYRNLAVGLGGKLLRSGEWKRDQERSEAESVLPFVRR</sequence>
<dbReference type="SUPFAM" id="SSF51206">
    <property type="entry name" value="cAMP-binding domain-like"/>
    <property type="match status" value="1"/>
</dbReference>
<accession>A0A0S4L7V2</accession>
<evidence type="ECO:0000259" key="1">
    <source>
        <dbReference type="PROSITE" id="PS50042"/>
    </source>
</evidence>
<dbReference type="SMART" id="SM00100">
    <property type="entry name" value="cNMP"/>
    <property type="match status" value="1"/>
</dbReference>
<dbReference type="GO" id="GO:0005829">
    <property type="term" value="C:cytosol"/>
    <property type="evidence" value="ECO:0007669"/>
    <property type="project" value="TreeGrafter"/>
</dbReference>
<name>A0A0S4L7V2_9BACT</name>
<dbReference type="CDD" id="cd04301">
    <property type="entry name" value="NAT_SF"/>
    <property type="match status" value="1"/>
</dbReference>
<dbReference type="STRING" id="1742972.COMA1_10767"/>
<dbReference type="AlphaFoldDB" id="A0A0S4L7V2"/>
<feature type="domain" description="N-acetyltransferase" evidence="2">
    <location>
        <begin position="2"/>
        <end position="160"/>
    </location>
</feature>
<feature type="domain" description="Cyclic nucleotide-binding" evidence="1">
    <location>
        <begin position="399"/>
        <end position="516"/>
    </location>
</feature>
<evidence type="ECO:0008006" key="5">
    <source>
        <dbReference type="Google" id="ProtNLM"/>
    </source>
</evidence>
<evidence type="ECO:0000313" key="3">
    <source>
        <dbReference type="EMBL" id="CUS32696.1"/>
    </source>
</evidence>
<dbReference type="Gene3D" id="3.40.630.30">
    <property type="match status" value="1"/>
</dbReference>
<evidence type="ECO:0000259" key="2">
    <source>
        <dbReference type="PROSITE" id="PS51186"/>
    </source>
</evidence>
<dbReference type="InterPro" id="IPR000182">
    <property type="entry name" value="GNAT_dom"/>
</dbReference>
<dbReference type="CDD" id="cd00038">
    <property type="entry name" value="CAP_ED"/>
    <property type="match status" value="1"/>
</dbReference>
<gene>
    <name evidence="3" type="ORF">COMA1_10767</name>
</gene>
<dbReference type="GO" id="GO:0016747">
    <property type="term" value="F:acyltransferase activity, transferring groups other than amino-acyl groups"/>
    <property type="evidence" value="ECO:0007669"/>
    <property type="project" value="InterPro"/>
</dbReference>
<dbReference type="OrthoDB" id="9786503at2"/>
<dbReference type="PROSITE" id="PS51186">
    <property type="entry name" value="GNAT"/>
    <property type="match status" value="1"/>
</dbReference>
<dbReference type="GO" id="GO:0003700">
    <property type="term" value="F:DNA-binding transcription factor activity"/>
    <property type="evidence" value="ECO:0007669"/>
    <property type="project" value="TreeGrafter"/>
</dbReference>
<dbReference type="Pfam" id="PF00583">
    <property type="entry name" value="Acetyltransf_1"/>
    <property type="match status" value="1"/>
</dbReference>
<dbReference type="RefSeq" id="WP_090743910.1">
    <property type="nucleotide sequence ID" value="NZ_CZQA01000001.1"/>
</dbReference>
<evidence type="ECO:0000313" key="4">
    <source>
        <dbReference type="Proteomes" id="UP000199032"/>
    </source>
</evidence>
<dbReference type="PANTHER" id="PTHR24567:SF74">
    <property type="entry name" value="HTH-TYPE TRANSCRIPTIONAL REGULATOR ARCR"/>
    <property type="match status" value="1"/>
</dbReference>